<name>A0AAW2GRM2_9HYME</name>
<proteinExistence type="predicted"/>
<comment type="caution">
    <text evidence="1">The sequence shown here is derived from an EMBL/GenBank/DDBJ whole genome shotgun (WGS) entry which is preliminary data.</text>
</comment>
<reference evidence="1 2" key="1">
    <citation type="submission" date="2023-03" db="EMBL/GenBank/DDBJ databases">
        <title>High recombination rates correlate with genetic variation in Cardiocondyla obscurior ants.</title>
        <authorList>
            <person name="Errbii M."/>
        </authorList>
    </citation>
    <scope>NUCLEOTIDE SEQUENCE [LARGE SCALE GENOMIC DNA]</scope>
    <source>
        <strain evidence="1">Alpha-2009</strain>
        <tissue evidence="1">Whole body</tissue>
    </source>
</reference>
<accession>A0AAW2GRM2</accession>
<evidence type="ECO:0000313" key="1">
    <source>
        <dbReference type="EMBL" id="KAL0129925.1"/>
    </source>
</evidence>
<dbReference type="EMBL" id="JADYXP020000002">
    <property type="protein sequence ID" value="KAL0129925.1"/>
    <property type="molecule type" value="Genomic_DNA"/>
</dbReference>
<sequence length="65" mass="7772">MDLFERNSEYCYGKKNGRKGKKKKEKKLFSKKKRTRTNTPLVVGISLSQLYKIQTIDLNDKHYIY</sequence>
<keyword evidence="2" id="KW-1185">Reference proteome</keyword>
<dbReference type="AlphaFoldDB" id="A0AAW2GRM2"/>
<gene>
    <name evidence="1" type="ORF">PUN28_001882</name>
</gene>
<dbReference type="Proteomes" id="UP001430953">
    <property type="component" value="Unassembled WGS sequence"/>
</dbReference>
<protein>
    <submittedName>
        <fullName evidence="1">Uncharacterized protein</fullName>
    </submittedName>
</protein>
<evidence type="ECO:0000313" key="2">
    <source>
        <dbReference type="Proteomes" id="UP001430953"/>
    </source>
</evidence>
<organism evidence="1 2">
    <name type="scientific">Cardiocondyla obscurior</name>
    <dbReference type="NCBI Taxonomy" id="286306"/>
    <lineage>
        <taxon>Eukaryota</taxon>
        <taxon>Metazoa</taxon>
        <taxon>Ecdysozoa</taxon>
        <taxon>Arthropoda</taxon>
        <taxon>Hexapoda</taxon>
        <taxon>Insecta</taxon>
        <taxon>Pterygota</taxon>
        <taxon>Neoptera</taxon>
        <taxon>Endopterygota</taxon>
        <taxon>Hymenoptera</taxon>
        <taxon>Apocrita</taxon>
        <taxon>Aculeata</taxon>
        <taxon>Formicoidea</taxon>
        <taxon>Formicidae</taxon>
        <taxon>Myrmicinae</taxon>
        <taxon>Cardiocondyla</taxon>
    </lineage>
</organism>